<organism evidence="1 2">
    <name type="scientific">Panagrolaimus sp. PS1159</name>
    <dbReference type="NCBI Taxonomy" id="55785"/>
    <lineage>
        <taxon>Eukaryota</taxon>
        <taxon>Metazoa</taxon>
        <taxon>Ecdysozoa</taxon>
        <taxon>Nematoda</taxon>
        <taxon>Chromadorea</taxon>
        <taxon>Rhabditida</taxon>
        <taxon>Tylenchina</taxon>
        <taxon>Panagrolaimomorpha</taxon>
        <taxon>Panagrolaimoidea</taxon>
        <taxon>Panagrolaimidae</taxon>
        <taxon>Panagrolaimus</taxon>
    </lineage>
</organism>
<proteinExistence type="predicted"/>
<evidence type="ECO:0000313" key="1">
    <source>
        <dbReference type="Proteomes" id="UP000887580"/>
    </source>
</evidence>
<protein>
    <submittedName>
        <fullName evidence="2">Alpha-1,3-mannosyl-glycoprotein 2-beta-N-acetylglucosaminyltransferase</fullName>
    </submittedName>
</protein>
<reference evidence="2" key="1">
    <citation type="submission" date="2022-11" db="UniProtKB">
        <authorList>
            <consortium name="WormBaseParasite"/>
        </authorList>
    </citation>
    <scope>IDENTIFICATION</scope>
</reference>
<dbReference type="Proteomes" id="UP000887580">
    <property type="component" value="Unplaced"/>
</dbReference>
<dbReference type="WBParaSite" id="PS1159_v2.g20509.t1">
    <property type="protein sequence ID" value="PS1159_v2.g20509.t1"/>
    <property type="gene ID" value="PS1159_v2.g20509"/>
</dbReference>
<name>A0AC35FSM9_9BILA</name>
<sequence>MKSASYDFPVNHSNYLAAAAASSPLQPLSSSSRSSQNNNLENCNLQMLPTKWRRIFWSTKISKRFTLIVGLCFIFSILWLLNNRNSINVISSDRRLLQDGNKEVRHVLVPTFNQPIVRDANIRQQTTNVKNNDDKIAILVMSATRSAAVKNHLTQLIKFRTNINKFPIIISQDGDNSDVTNTIKEYVNEAAQIFFIHHKERTGMDSAARKTGKNYFFIAQHYKFALDKVFNEYGYKTVIITEDDLDLSQDFFSYFESTKHLLYEDESIWCVSAWNDNGAAELVDQEKSETLYRTDFFPGLGWMLKSTLWEELSPIWPEIYWDDWLRRQDIRKNRVCIRPEVSRTAHNNKLAGRGSSNGLYKKFLASVGLPSNPVDFSLVDINRLKKDNYDLFFHKQVLEAKSLSIDEIIKQRSTLSSEYSYRVTYINPREYRHIAKSFNLMNDIRSGMARTAYYGIIPFMVNKARVYAVHGNIDLSKPLGSFESSTLYHEDWDKMSRYLDFADLYCKRGKWQGKCDPNDSEMIEWFRKRNQMKRLKAWGEMIVI</sequence>
<accession>A0AC35FSM9</accession>
<evidence type="ECO:0000313" key="2">
    <source>
        <dbReference type="WBParaSite" id="PS1159_v2.g20509.t1"/>
    </source>
</evidence>